<dbReference type="Proteomes" id="UP000823674">
    <property type="component" value="Chromosome A03"/>
</dbReference>
<keyword evidence="2" id="KW-1185">Reference proteome</keyword>
<name>A0ABQ7MY27_BRACM</name>
<evidence type="ECO:0000313" key="1">
    <source>
        <dbReference type="EMBL" id="KAG5403537.1"/>
    </source>
</evidence>
<accession>A0ABQ7MY27</accession>
<reference evidence="1 2" key="1">
    <citation type="submission" date="2021-03" db="EMBL/GenBank/DDBJ databases">
        <authorList>
            <person name="King G.J."/>
            <person name="Bancroft I."/>
            <person name="Baten A."/>
            <person name="Bloomfield J."/>
            <person name="Borpatragohain P."/>
            <person name="He Z."/>
            <person name="Irish N."/>
            <person name="Irwin J."/>
            <person name="Liu K."/>
            <person name="Mauleon R.P."/>
            <person name="Moore J."/>
            <person name="Morris R."/>
            <person name="Ostergaard L."/>
            <person name="Wang B."/>
            <person name="Wells R."/>
        </authorList>
    </citation>
    <scope>NUCLEOTIDE SEQUENCE [LARGE SCALE GENOMIC DNA]</scope>
    <source>
        <strain evidence="1">R-o-18</strain>
        <tissue evidence="1">Leaf</tissue>
    </source>
</reference>
<sequence>MVGSFPIQLSRCSGSCLWEAVDPLSLSSPALGLREGVASIAPFFAGFSPEYSGSSPSSSLFESSKMEAGLFDRRFIDFASSSTVFCRVSSLAPEEEV</sequence>
<organism evidence="1 2">
    <name type="scientific">Brassica rapa subsp. trilocularis</name>
    <dbReference type="NCBI Taxonomy" id="1813537"/>
    <lineage>
        <taxon>Eukaryota</taxon>
        <taxon>Viridiplantae</taxon>
        <taxon>Streptophyta</taxon>
        <taxon>Embryophyta</taxon>
        <taxon>Tracheophyta</taxon>
        <taxon>Spermatophyta</taxon>
        <taxon>Magnoliopsida</taxon>
        <taxon>eudicotyledons</taxon>
        <taxon>Gunneridae</taxon>
        <taxon>Pentapetalae</taxon>
        <taxon>rosids</taxon>
        <taxon>malvids</taxon>
        <taxon>Brassicales</taxon>
        <taxon>Brassicaceae</taxon>
        <taxon>Brassiceae</taxon>
        <taxon>Brassica</taxon>
    </lineage>
</organism>
<dbReference type="EMBL" id="JADBGQ010000003">
    <property type="protein sequence ID" value="KAG5403537.1"/>
    <property type="molecule type" value="Genomic_DNA"/>
</dbReference>
<protein>
    <submittedName>
        <fullName evidence="1">Uncharacterized protein</fullName>
    </submittedName>
</protein>
<gene>
    <name evidence="1" type="primary">A03g501500.1_BraROA</name>
    <name evidence="1" type="ORF">IGI04_009656</name>
</gene>
<comment type="caution">
    <text evidence="1">The sequence shown here is derived from an EMBL/GenBank/DDBJ whole genome shotgun (WGS) entry which is preliminary data.</text>
</comment>
<proteinExistence type="predicted"/>
<evidence type="ECO:0000313" key="2">
    <source>
        <dbReference type="Proteomes" id="UP000823674"/>
    </source>
</evidence>